<evidence type="ECO:0000256" key="12">
    <source>
        <dbReference type="PIRNR" id="PIRNR015601"/>
    </source>
</evidence>
<feature type="domain" description="Ribosomal RNA small subunit methyltransferase E methyltransferase" evidence="13">
    <location>
        <begin position="80"/>
        <end position="243"/>
    </location>
</feature>
<evidence type="ECO:0000256" key="5">
    <source>
        <dbReference type="ARBA" id="ARBA00022490"/>
    </source>
</evidence>
<dbReference type="KEGG" id="ctes:O987_27860"/>
<evidence type="ECO:0000256" key="11">
    <source>
        <dbReference type="ARBA" id="ARBA00047944"/>
    </source>
</evidence>
<dbReference type="GO" id="GO:0070475">
    <property type="term" value="P:rRNA base methylation"/>
    <property type="evidence" value="ECO:0007669"/>
    <property type="project" value="TreeGrafter"/>
</dbReference>
<organism evidence="14 15">
    <name type="scientific">Comamonas testosteroni TK102</name>
    <dbReference type="NCBI Taxonomy" id="1392005"/>
    <lineage>
        <taxon>Bacteria</taxon>
        <taxon>Pseudomonadati</taxon>
        <taxon>Pseudomonadota</taxon>
        <taxon>Betaproteobacteria</taxon>
        <taxon>Burkholderiales</taxon>
        <taxon>Comamonadaceae</taxon>
        <taxon>Comamonas</taxon>
    </lineage>
</organism>
<keyword evidence="9 12" id="KW-0949">S-adenosyl-L-methionine</keyword>
<evidence type="ECO:0000256" key="2">
    <source>
        <dbReference type="ARBA" id="ARBA00005528"/>
    </source>
</evidence>
<dbReference type="Proteomes" id="UP000028782">
    <property type="component" value="Chromosome"/>
</dbReference>
<keyword evidence="7 12" id="KW-0489">Methyltransferase</keyword>
<dbReference type="InterPro" id="IPR046886">
    <property type="entry name" value="RsmE_MTase_dom"/>
</dbReference>
<dbReference type="SUPFAM" id="SSF75217">
    <property type="entry name" value="alpha/beta knot"/>
    <property type="match status" value="1"/>
</dbReference>
<dbReference type="EC" id="2.1.1.193" evidence="3 12"/>
<evidence type="ECO:0000256" key="3">
    <source>
        <dbReference type="ARBA" id="ARBA00012328"/>
    </source>
</evidence>
<dbReference type="InterPro" id="IPR029026">
    <property type="entry name" value="tRNA_m1G_MTases_N"/>
</dbReference>
<evidence type="ECO:0000256" key="9">
    <source>
        <dbReference type="ARBA" id="ARBA00022691"/>
    </source>
</evidence>
<comment type="catalytic activity">
    <reaction evidence="11 12">
        <text>uridine(1498) in 16S rRNA + S-adenosyl-L-methionine = N(3)-methyluridine(1498) in 16S rRNA + S-adenosyl-L-homocysteine + H(+)</text>
        <dbReference type="Rhea" id="RHEA:42920"/>
        <dbReference type="Rhea" id="RHEA-COMP:10283"/>
        <dbReference type="Rhea" id="RHEA-COMP:10284"/>
        <dbReference type="ChEBI" id="CHEBI:15378"/>
        <dbReference type="ChEBI" id="CHEBI:57856"/>
        <dbReference type="ChEBI" id="CHEBI:59789"/>
        <dbReference type="ChEBI" id="CHEBI:65315"/>
        <dbReference type="ChEBI" id="CHEBI:74502"/>
        <dbReference type="EC" id="2.1.1.193"/>
    </reaction>
</comment>
<sequence>MPRYHCPIPLHLGDELDLPAGAARHVQVLRHQPGDIITLFEGQTGNGFTGGEFLATITRMGRSDVGVRVDSHSPAEREAARAVHLVVGMPANERMDWLVEKATELGVASIQPVMAARSVLKLKGDRADKKIERWQSIAVSACEQCGRNQVPVIHAPLSLADWLRSKQAPAADAARLVLSLREGNQPLRIAAGNAHAVWVLHGPEGGLTAQEEDWALEQGWKPASLGSRVLRAETASVATLSLLALE</sequence>
<dbReference type="NCBIfam" id="TIGR00046">
    <property type="entry name" value="RsmE family RNA methyltransferase"/>
    <property type="match status" value="1"/>
</dbReference>
<dbReference type="HOGENOM" id="CLU_067442_5_0_4"/>
<evidence type="ECO:0000256" key="8">
    <source>
        <dbReference type="ARBA" id="ARBA00022679"/>
    </source>
</evidence>
<dbReference type="PIRSF" id="PIRSF015601">
    <property type="entry name" value="MTase_slr0722"/>
    <property type="match status" value="1"/>
</dbReference>
<accession>A0A076Q0G9</accession>
<evidence type="ECO:0000256" key="4">
    <source>
        <dbReference type="ARBA" id="ARBA00013673"/>
    </source>
</evidence>
<evidence type="ECO:0000256" key="7">
    <source>
        <dbReference type="ARBA" id="ARBA00022603"/>
    </source>
</evidence>
<dbReference type="AlphaFoldDB" id="A0A076Q0G9"/>
<evidence type="ECO:0000313" key="15">
    <source>
        <dbReference type="Proteomes" id="UP000028782"/>
    </source>
</evidence>
<evidence type="ECO:0000256" key="10">
    <source>
        <dbReference type="ARBA" id="ARBA00025699"/>
    </source>
</evidence>
<dbReference type="GO" id="GO:0070042">
    <property type="term" value="F:rRNA (uridine-N3-)-methyltransferase activity"/>
    <property type="evidence" value="ECO:0007669"/>
    <property type="project" value="TreeGrafter"/>
</dbReference>
<comment type="similarity">
    <text evidence="2 12">Belongs to the RNA methyltransferase RsmE family.</text>
</comment>
<evidence type="ECO:0000313" key="14">
    <source>
        <dbReference type="EMBL" id="AIJ49620.1"/>
    </source>
</evidence>
<keyword evidence="6 12" id="KW-0698">rRNA processing</keyword>
<dbReference type="PANTHER" id="PTHR30027:SF3">
    <property type="entry name" value="16S RRNA (URACIL(1498)-N(3))-METHYLTRANSFERASE"/>
    <property type="match status" value="1"/>
</dbReference>
<evidence type="ECO:0000256" key="6">
    <source>
        <dbReference type="ARBA" id="ARBA00022552"/>
    </source>
</evidence>
<dbReference type="NCBIfam" id="NF008692">
    <property type="entry name" value="PRK11713.1-5"/>
    <property type="match status" value="1"/>
</dbReference>
<dbReference type="GO" id="GO:0005737">
    <property type="term" value="C:cytoplasm"/>
    <property type="evidence" value="ECO:0007669"/>
    <property type="project" value="UniProtKB-SubCell"/>
</dbReference>
<proteinExistence type="inferred from homology"/>
<dbReference type="RefSeq" id="WP_043375824.1">
    <property type="nucleotide sequence ID" value="NZ_CP006704.1"/>
</dbReference>
<dbReference type="Pfam" id="PF04452">
    <property type="entry name" value="Methyltrans_RNA"/>
    <property type="match status" value="1"/>
</dbReference>
<gene>
    <name evidence="14" type="ORF">O987_27860</name>
</gene>
<dbReference type="EMBL" id="CP006704">
    <property type="protein sequence ID" value="AIJ49620.1"/>
    <property type="molecule type" value="Genomic_DNA"/>
</dbReference>
<reference evidence="14 15" key="1">
    <citation type="journal article" date="2014" name="Genome Announc.">
        <title>Complete Genome Sequence of Polychlorinated Biphenyl Degrader Comamonas testosteroni TK102 (NBRC 109938).</title>
        <authorList>
            <person name="Fukuda K."/>
            <person name="Hosoyama A."/>
            <person name="Tsuchikane K."/>
            <person name="Ohji S."/>
            <person name="Yamazoe A."/>
            <person name="Fujita N."/>
            <person name="Shintani M."/>
            <person name="Kimbara K."/>
        </authorList>
    </citation>
    <scope>NUCLEOTIDE SEQUENCE [LARGE SCALE GENOMIC DNA]</scope>
    <source>
        <strain evidence="14">TK102</strain>
    </source>
</reference>
<dbReference type="SUPFAM" id="SSF88697">
    <property type="entry name" value="PUA domain-like"/>
    <property type="match status" value="1"/>
</dbReference>
<dbReference type="PANTHER" id="PTHR30027">
    <property type="entry name" value="RIBOSOMAL RNA SMALL SUBUNIT METHYLTRANSFERASE E"/>
    <property type="match status" value="1"/>
</dbReference>
<comment type="function">
    <text evidence="10 12">Specifically methylates the N3 position of the uracil ring of uridine 1498 (m3U1498) in 16S rRNA. Acts on the fully assembled 30S ribosomal subunit.</text>
</comment>
<evidence type="ECO:0000259" key="13">
    <source>
        <dbReference type="Pfam" id="PF04452"/>
    </source>
</evidence>
<dbReference type="InterPro" id="IPR006700">
    <property type="entry name" value="RsmE"/>
</dbReference>
<keyword evidence="5 12" id="KW-0963">Cytoplasm</keyword>
<comment type="subcellular location">
    <subcellularLocation>
        <location evidence="1 12">Cytoplasm</location>
    </subcellularLocation>
</comment>
<dbReference type="CDD" id="cd18084">
    <property type="entry name" value="RsmE-like"/>
    <property type="match status" value="1"/>
</dbReference>
<dbReference type="InterPro" id="IPR015947">
    <property type="entry name" value="PUA-like_sf"/>
</dbReference>
<keyword evidence="8 12" id="KW-0808">Transferase</keyword>
<dbReference type="Gene3D" id="2.40.240.20">
    <property type="entry name" value="Hypothetical PUA domain-like, domain 1"/>
    <property type="match status" value="1"/>
</dbReference>
<protein>
    <recommendedName>
        <fullName evidence="4 12">Ribosomal RNA small subunit methyltransferase E</fullName>
        <ecNumber evidence="3 12">2.1.1.193</ecNumber>
    </recommendedName>
</protein>
<dbReference type="Gene3D" id="3.40.1280.10">
    <property type="match status" value="1"/>
</dbReference>
<dbReference type="InterPro" id="IPR029028">
    <property type="entry name" value="Alpha/beta_knot_MTases"/>
</dbReference>
<name>A0A076Q0G9_COMTE</name>
<evidence type="ECO:0000256" key="1">
    <source>
        <dbReference type="ARBA" id="ARBA00004496"/>
    </source>
</evidence>